<protein>
    <submittedName>
        <fullName evidence="1">Uncharacterized protein</fullName>
    </submittedName>
</protein>
<accession>A0A1Y6BGN9</accession>
<dbReference type="AlphaFoldDB" id="A0A1Y6BGN9"/>
<gene>
    <name evidence="1" type="ORF">SAMN06296036_104325</name>
</gene>
<dbReference type="RefSeq" id="WP_132316424.1">
    <property type="nucleotide sequence ID" value="NZ_FWZT01000004.1"/>
</dbReference>
<dbReference type="Proteomes" id="UP000192907">
    <property type="component" value="Unassembled WGS sequence"/>
</dbReference>
<dbReference type="EMBL" id="FWZT01000004">
    <property type="protein sequence ID" value="SMF08883.1"/>
    <property type="molecule type" value="Genomic_DNA"/>
</dbReference>
<name>A0A1Y6BGN9_9BACT</name>
<reference evidence="2" key="1">
    <citation type="submission" date="2017-04" db="EMBL/GenBank/DDBJ databases">
        <authorList>
            <person name="Varghese N."/>
            <person name="Submissions S."/>
        </authorList>
    </citation>
    <scope>NUCLEOTIDE SEQUENCE [LARGE SCALE GENOMIC DNA]</scope>
    <source>
        <strain evidence="2">RKEM611</strain>
    </source>
</reference>
<evidence type="ECO:0000313" key="2">
    <source>
        <dbReference type="Proteomes" id="UP000192907"/>
    </source>
</evidence>
<sequence>MRLFIEKICLIYTALFMTVASVPRCDVIIDALGLAESEQAHESCHDEDDTESSECQCQVHFAYLCLPDQLYISFDESLNSVPMIHNDSIVATPSNFVGDSLSPPPRSSLLA</sequence>
<keyword evidence="2" id="KW-1185">Reference proteome</keyword>
<organism evidence="1 2">
    <name type="scientific">Pseudobacteriovorax antillogorgiicola</name>
    <dbReference type="NCBI Taxonomy" id="1513793"/>
    <lineage>
        <taxon>Bacteria</taxon>
        <taxon>Pseudomonadati</taxon>
        <taxon>Bdellovibrionota</taxon>
        <taxon>Oligoflexia</taxon>
        <taxon>Oligoflexales</taxon>
        <taxon>Pseudobacteriovoracaceae</taxon>
        <taxon>Pseudobacteriovorax</taxon>
    </lineage>
</organism>
<evidence type="ECO:0000313" key="1">
    <source>
        <dbReference type="EMBL" id="SMF08883.1"/>
    </source>
</evidence>
<proteinExistence type="predicted"/>
<dbReference type="STRING" id="1513793.SAMN06296036_104325"/>